<comment type="subunit">
    <text evidence="4">Heterodimer of SbcC and SbcD.</text>
</comment>
<proteinExistence type="inferred from homology"/>
<keyword evidence="2 4" id="KW-0378">Hydrolase</keyword>
<gene>
    <name evidence="4 6" type="primary">sbcD</name>
    <name evidence="6" type="ORF">GBM95_05070</name>
</gene>
<dbReference type="GO" id="GO:0008408">
    <property type="term" value="F:3'-5' exonuclease activity"/>
    <property type="evidence" value="ECO:0007669"/>
    <property type="project" value="InterPro"/>
</dbReference>
<keyword evidence="4" id="KW-0255">Endonuclease</keyword>
<evidence type="ECO:0000259" key="5">
    <source>
        <dbReference type="Pfam" id="PF00149"/>
    </source>
</evidence>
<keyword evidence="4" id="KW-0235">DNA replication</keyword>
<keyword evidence="3 4" id="KW-0269">Exonuclease</keyword>
<dbReference type="EMBL" id="WEHX01000022">
    <property type="protein sequence ID" value="KAB7661241.1"/>
    <property type="molecule type" value="Genomic_DNA"/>
</dbReference>
<dbReference type="SUPFAM" id="SSF56300">
    <property type="entry name" value="Metallo-dependent phosphatases"/>
    <property type="match status" value="1"/>
</dbReference>
<dbReference type="AlphaFoldDB" id="A0A6I1EU18"/>
<dbReference type="InterPro" id="IPR004843">
    <property type="entry name" value="Calcineurin-like_PHP"/>
</dbReference>
<comment type="caution">
    <text evidence="6">The sequence shown here is derived from an EMBL/GenBank/DDBJ whole genome shotgun (WGS) entry which is preliminary data.</text>
</comment>
<evidence type="ECO:0000256" key="3">
    <source>
        <dbReference type="ARBA" id="ARBA00022839"/>
    </source>
</evidence>
<dbReference type="InterPro" id="IPR004593">
    <property type="entry name" value="SbcD"/>
</dbReference>
<dbReference type="Gene3D" id="3.60.21.10">
    <property type="match status" value="1"/>
</dbReference>
<dbReference type="InterPro" id="IPR050535">
    <property type="entry name" value="DNA_Repair-Maintenance_Comp"/>
</dbReference>
<feature type="domain" description="Calcineurin-like phosphoesterase" evidence="5">
    <location>
        <begin position="18"/>
        <end position="121"/>
    </location>
</feature>
<dbReference type="GO" id="GO:0006310">
    <property type="term" value="P:DNA recombination"/>
    <property type="evidence" value="ECO:0007669"/>
    <property type="project" value="UniProtKB-KW"/>
</dbReference>
<dbReference type="PANTHER" id="PTHR30337:SF0">
    <property type="entry name" value="NUCLEASE SBCCD SUBUNIT D"/>
    <property type="match status" value="1"/>
</dbReference>
<evidence type="ECO:0000256" key="2">
    <source>
        <dbReference type="ARBA" id="ARBA00022801"/>
    </source>
</evidence>
<dbReference type="InterPro" id="IPR041796">
    <property type="entry name" value="Mre11_N"/>
</dbReference>
<dbReference type="InterPro" id="IPR029052">
    <property type="entry name" value="Metallo-depent_PP-like"/>
</dbReference>
<evidence type="ECO:0000256" key="4">
    <source>
        <dbReference type="RuleBase" id="RU363069"/>
    </source>
</evidence>
<evidence type="ECO:0000256" key="1">
    <source>
        <dbReference type="ARBA" id="ARBA00022722"/>
    </source>
</evidence>
<protein>
    <recommendedName>
        <fullName evidence="4">Nuclease SbcCD subunit D</fullName>
    </recommendedName>
</protein>
<dbReference type="GO" id="GO:0004519">
    <property type="term" value="F:endonuclease activity"/>
    <property type="evidence" value="ECO:0007669"/>
    <property type="project" value="UniProtKB-KW"/>
</dbReference>
<sequence>MNFEFPSGTKARMSQNTIRVLHTSDWHLGKTLADVDRTADYRAFLKWLLGIIEARSIDVLLVAGDIFDTTMPSADAQRLYYSFLTEAAKTSLRQIVVTAGNHDSQRFLRAPRELLSVVRTFVAGSTAEKEVCIVRDKDGAPLLGIAAVPYLREGDVRLSGENDTDAARAAAWGRGIGEHYAKALEALKTSLSGADVPMIASGHLFVTGAKVAGPDEGSDGGVYVGSLRNVSAAVFGSAWDYVALGHIHRAQKVSAEIPVRYSGSPLALDIGGAGDRHVVVELEFDGRNLTETEIEVPQPRRVMRIRGNLGELMAKIEAAGSESPGAILEAIYEGDPMDAGILVSELGRAAGEAGVNLSAVRPKLLLDGTGDAGPVKSLDDISPDGVFKSVLEANAVTEEEREALTPLFLEALERAEILEREKKAKLREKLAQGEKSAEEDGE</sequence>
<dbReference type="OrthoDB" id="9773856at2"/>
<dbReference type="Pfam" id="PF00149">
    <property type="entry name" value="Metallophos"/>
    <property type="match status" value="1"/>
</dbReference>
<name>A0A6I1EU18_9BURK</name>
<dbReference type="NCBIfam" id="TIGR00619">
    <property type="entry name" value="sbcd"/>
    <property type="match status" value="1"/>
</dbReference>
<accession>A0A6I1EU18</accession>
<dbReference type="PANTHER" id="PTHR30337">
    <property type="entry name" value="COMPONENT OF ATP-DEPENDENT DSDNA EXONUCLEASE"/>
    <property type="match status" value="1"/>
</dbReference>
<evidence type="ECO:0000313" key="7">
    <source>
        <dbReference type="Proteomes" id="UP000430564"/>
    </source>
</evidence>
<keyword evidence="1 4" id="KW-0540">Nuclease</keyword>
<dbReference type="CDD" id="cd00840">
    <property type="entry name" value="MPP_Mre11_N"/>
    <property type="match status" value="1"/>
</dbReference>
<reference evidence="6 7" key="1">
    <citation type="submission" date="2019-10" db="EMBL/GenBank/DDBJ databases">
        <title>Genome diversity of Sutterella seckii.</title>
        <authorList>
            <person name="Chaplin A.V."/>
            <person name="Sokolova S.R."/>
            <person name="Mosin K.A."/>
            <person name="Ivanova E.L."/>
            <person name="Kochetkova T.O."/>
            <person name="Goltsov A.Y."/>
            <person name="Trofimov D.Y."/>
            <person name="Efimov B.A."/>
        </authorList>
    </citation>
    <scope>NUCLEOTIDE SEQUENCE [LARGE SCALE GENOMIC DNA]</scope>
    <source>
        <strain evidence="6 7">ASD393</strain>
    </source>
</reference>
<comment type="similarity">
    <text evidence="4">Belongs to the SbcD family.</text>
</comment>
<dbReference type="Proteomes" id="UP000430564">
    <property type="component" value="Unassembled WGS sequence"/>
</dbReference>
<comment type="function">
    <text evidence="4">SbcCD cleaves DNA hairpin structures. These structures can inhibit DNA replication and are intermediates in certain DNA recombination reactions. The complex acts as a 3'-&gt;5' double strand exonuclease that can open hairpins. It also has a 5' single-strand endonuclease activity.</text>
</comment>
<dbReference type="GO" id="GO:0006260">
    <property type="term" value="P:DNA replication"/>
    <property type="evidence" value="ECO:0007669"/>
    <property type="project" value="UniProtKB-KW"/>
</dbReference>
<evidence type="ECO:0000313" key="6">
    <source>
        <dbReference type="EMBL" id="KAB7661241.1"/>
    </source>
</evidence>
<keyword evidence="4" id="KW-0233">DNA recombination</keyword>
<organism evidence="6 7">
    <name type="scientific">Sutterella seckii</name>
    <dbReference type="NCBI Taxonomy" id="1944635"/>
    <lineage>
        <taxon>Bacteria</taxon>
        <taxon>Pseudomonadati</taxon>
        <taxon>Pseudomonadota</taxon>
        <taxon>Betaproteobacteria</taxon>
        <taxon>Burkholderiales</taxon>
        <taxon>Sutterellaceae</taxon>
        <taxon>Sutterella</taxon>
    </lineage>
</organism>